<dbReference type="Gene3D" id="3.50.50.60">
    <property type="entry name" value="FAD/NAD(P)-binding domain"/>
    <property type="match status" value="1"/>
</dbReference>
<keyword evidence="4" id="KW-1185">Reference proteome</keyword>
<keyword evidence="2" id="KW-0547">Nucleotide-binding</keyword>
<feature type="binding site" evidence="2">
    <location>
        <position position="78"/>
    </location>
    <ligand>
        <name>7-chloro-L-tryptophan</name>
        <dbReference type="ChEBI" id="CHEBI:58713"/>
    </ligand>
</feature>
<gene>
    <name evidence="3" type="ORF">HC757_02620</name>
</gene>
<dbReference type="Proteomes" id="UP000737113">
    <property type="component" value="Unassembled WGS sequence"/>
</dbReference>
<keyword evidence="2" id="KW-0285">Flavoprotein</keyword>
<dbReference type="SUPFAM" id="SSF51905">
    <property type="entry name" value="FAD/NAD(P)-binding domain"/>
    <property type="match status" value="1"/>
</dbReference>
<evidence type="ECO:0000313" key="4">
    <source>
        <dbReference type="Proteomes" id="UP000737113"/>
    </source>
</evidence>
<dbReference type="AlphaFoldDB" id="A0A972JIE4"/>
<name>A0A972JIE4_9GAMM</name>
<feature type="binding site" evidence="2">
    <location>
        <position position="341"/>
    </location>
    <ligand>
        <name>L-tryptophan</name>
        <dbReference type="ChEBI" id="CHEBI:57912"/>
    </ligand>
</feature>
<feature type="binding site" evidence="2">
    <location>
        <position position="332"/>
    </location>
    <ligand>
        <name>FAD</name>
        <dbReference type="ChEBI" id="CHEBI:57692"/>
    </ligand>
</feature>
<feature type="active site" evidence="1">
    <location>
        <position position="78"/>
    </location>
</feature>
<dbReference type="RefSeq" id="WP_169562735.1">
    <property type="nucleotide sequence ID" value="NZ_JAAXYH010000001.1"/>
</dbReference>
<dbReference type="InterPro" id="IPR006905">
    <property type="entry name" value="Flavin_halogenase"/>
</dbReference>
<keyword evidence="2" id="KW-0274">FAD</keyword>
<sequence>MHSPIKKLVIVGGGTSGWMAAAMLSRLLGKQLQITLVESDEIGTVGVGEASIPPLQLFNNVLGIAEDEFLKATQGTFKLGIEFEHWGQTGDAYMHAFGHIGKDLGFTPFHQYWLSQGNAQPRDFWQYSLNYLAAKHNKFQRLDSIEGTGLAGLTHAYHFDAGLYAAYLRKYSEKQGVKRIEGKLVTTQLAEHSGNIASVTLASGQIISGDLFIDCSGFRALLIEQALETGYEDWRHWLPCDTALATPSEAVHPIPPYTKSIAHEAGWQWRIPLQHRTGNGLVYCSRFLSDEAATELLLSKLDGKPLAEPKKISFITGRRRLQWHKNCVALGLASGFLEPLESTSLHLVQSGIMRLLKLFPTAEFNQANIDEYNRQSRAEFEQVRDFIILHYRLNRHEASPFWQHCQTMDIPETLQHRIDLFRASGIVFRHQDELFSEAAWVQVMLGQGISPEQHHPLTDTITKQQLTQYCADLRHIYGSTANRLQRHEDYLAQHCQAPHV</sequence>
<dbReference type="GO" id="GO:0000166">
    <property type="term" value="F:nucleotide binding"/>
    <property type="evidence" value="ECO:0007669"/>
    <property type="project" value="UniProtKB-KW"/>
</dbReference>
<dbReference type="InterPro" id="IPR036188">
    <property type="entry name" value="FAD/NAD-bd_sf"/>
</dbReference>
<dbReference type="EMBL" id="JAAXYH010000001">
    <property type="protein sequence ID" value="NMH64070.1"/>
    <property type="molecule type" value="Genomic_DNA"/>
</dbReference>
<dbReference type="Pfam" id="PF04820">
    <property type="entry name" value="Trp_halogenase"/>
    <property type="match status" value="1"/>
</dbReference>
<dbReference type="PANTHER" id="PTHR43747:SF4">
    <property type="entry name" value="FLAVIN-DEPENDENT TRYPTOPHAN HALOGENASE"/>
    <property type="match status" value="1"/>
</dbReference>
<dbReference type="InterPro" id="IPR050816">
    <property type="entry name" value="Flavin-dep_Halogenase_NPB"/>
</dbReference>
<reference evidence="3" key="1">
    <citation type="submission" date="2020-04" db="EMBL/GenBank/DDBJ databases">
        <title>Description of Shewanella salipaludis sp. nov., isolated from a salt marsh.</title>
        <authorList>
            <person name="Park S."/>
            <person name="Yoon J.-H."/>
        </authorList>
    </citation>
    <scope>NUCLEOTIDE SEQUENCE</scope>
    <source>
        <strain evidence="3">SHSM-M6</strain>
    </source>
</reference>
<dbReference type="PIRSF" id="PIRSF011396">
    <property type="entry name" value="Trp_halogenase"/>
    <property type="match status" value="1"/>
</dbReference>
<comment type="caution">
    <text evidence="3">The sequence shown here is derived from an EMBL/GenBank/DDBJ whole genome shotgun (WGS) entry which is preliminary data.</text>
</comment>
<organism evidence="3 4">
    <name type="scientific">Shewanella salipaludis</name>
    <dbReference type="NCBI Taxonomy" id="2723052"/>
    <lineage>
        <taxon>Bacteria</taxon>
        <taxon>Pseudomonadati</taxon>
        <taxon>Pseudomonadota</taxon>
        <taxon>Gammaproteobacteria</taxon>
        <taxon>Alteromonadales</taxon>
        <taxon>Shewanellaceae</taxon>
        <taxon>Shewanella</taxon>
    </lineage>
</organism>
<dbReference type="GO" id="GO:0004497">
    <property type="term" value="F:monooxygenase activity"/>
    <property type="evidence" value="ECO:0007669"/>
    <property type="project" value="InterPro"/>
</dbReference>
<evidence type="ECO:0000256" key="2">
    <source>
        <dbReference type="PIRSR" id="PIRSR011396-2"/>
    </source>
</evidence>
<dbReference type="PANTHER" id="PTHR43747">
    <property type="entry name" value="FAD-BINDING PROTEIN"/>
    <property type="match status" value="1"/>
</dbReference>
<proteinExistence type="predicted"/>
<evidence type="ECO:0000256" key="1">
    <source>
        <dbReference type="PIRSR" id="PIRSR011396-1"/>
    </source>
</evidence>
<evidence type="ECO:0000313" key="3">
    <source>
        <dbReference type="EMBL" id="NMH64070.1"/>
    </source>
</evidence>
<protein>
    <submittedName>
        <fullName evidence="3">Tryptophan 7-halogenase</fullName>
    </submittedName>
</protein>
<dbReference type="InterPro" id="IPR033856">
    <property type="entry name" value="Trp_halogen"/>
</dbReference>
<accession>A0A972JIE4</accession>